<dbReference type="PROSITE" id="PS51318">
    <property type="entry name" value="TAT"/>
    <property type="match status" value="1"/>
</dbReference>
<evidence type="ECO:0000259" key="1">
    <source>
        <dbReference type="Pfam" id="PF01738"/>
    </source>
</evidence>
<reference evidence="2 3" key="1">
    <citation type="submission" date="2018-12" db="EMBL/GenBank/DDBJ databases">
        <title>Croceicoccus ponticola sp. nov., a lipolytic bacterium isolated from seawater.</title>
        <authorList>
            <person name="Yoon J.-H."/>
        </authorList>
    </citation>
    <scope>NUCLEOTIDE SEQUENCE [LARGE SCALE GENOMIC DNA]</scope>
    <source>
        <strain evidence="2 3">GM-16</strain>
    </source>
</reference>
<keyword evidence="3" id="KW-1185">Reference proteome</keyword>
<dbReference type="PANTHER" id="PTHR46623">
    <property type="entry name" value="CARBOXYMETHYLENEBUTENOLIDASE-RELATED"/>
    <property type="match status" value="1"/>
</dbReference>
<dbReference type="SUPFAM" id="SSF53474">
    <property type="entry name" value="alpha/beta-Hydrolases"/>
    <property type="match status" value="1"/>
</dbReference>
<gene>
    <name evidence="2" type="ORF">EKN06_08425</name>
</gene>
<keyword evidence="2" id="KW-0378">Hydrolase</keyword>
<dbReference type="Gene3D" id="3.40.50.1820">
    <property type="entry name" value="alpha/beta hydrolase"/>
    <property type="match status" value="1"/>
</dbReference>
<dbReference type="InterPro" id="IPR006311">
    <property type="entry name" value="TAT_signal"/>
</dbReference>
<evidence type="ECO:0000313" key="2">
    <source>
        <dbReference type="EMBL" id="RVQ66962.1"/>
    </source>
</evidence>
<dbReference type="AlphaFoldDB" id="A0A437GX38"/>
<protein>
    <submittedName>
        <fullName evidence="2">Dienelactone hydrolase family protein</fullName>
    </submittedName>
</protein>
<dbReference type="Pfam" id="PF01738">
    <property type="entry name" value="DLH"/>
    <property type="match status" value="1"/>
</dbReference>
<dbReference type="GO" id="GO:0016787">
    <property type="term" value="F:hydrolase activity"/>
    <property type="evidence" value="ECO:0007669"/>
    <property type="project" value="UniProtKB-KW"/>
</dbReference>
<dbReference type="PANTHER" id="PTHR46623:SF10">
    <property type="entry name" value="CARBOXYMETHYLENEBUTENOLIDASE HOMOLOG"/>
    <property type="match status" value="1"/>
</dbReference>
<dbReference type="InterPro" id="IPR029058">
    <property type="entry name" value="AB_hydrolase_fold"/>
</dbReference>
<name>A0A437GX38_9SPHN</name>
<dbReference type="EMBL" id="RXOL01000003">
    <property type="protein sequence ID" value="RVQ66962.1"/>
    <property type="molecule type" value="Genomic_DNA"/>
</dbReference>
<dbReference type="InterPro" id="IPR002925">
    <property type="entry name" value="Dienelactn_hydro"/>
</dbReference>
<feature type="domain" description="Dienelactone hydrolase" evidence="1">
    <location>
        <begin position="79"/>
        <end position="299"/>
    </location>
</feature>
<accession>A0A437GX38</accession>
<dbReference type="Proteomes" id="UP000283003">
    <property type="component" value="Unassembled WGS sequence"/>
</dbReference>
<sequence length="308" mass="32135">MCDQDQLDAFRRNDCSKPNGKASRRSFNAAVAAAGGGAMLAACNASGGAEAEASTAVATQGGVLGGEVAIPTAGGTIGGWFYHPSAGNHPAVIMWPDIAGVRPAAKAMGERLAGEGFAVIVPDPYWRDAGHATFTDFADFMANDGFAKVTPYRNRFSAETIMADAKAIVAWLDQQDVVDKSLGMGARGHCMTGSWTIFAANASQRVTVAASMHGGGLVTEAADSPHKMLKGRAHYLFAIAQNDDVKEPEAKTKLREALSASGALGSVEVYPADHGWTVPDGPAYDKVQAERAYDAFLAMVQGLKIVAV</sequence>
<comment type="caution">
    <text evidence="2">The sequence shown here is derived from an EMBL/GenBank/DDBJ whole genome shotgun (WGS) entry which is preliminary data.</text>
</comment>
<proteinExistence type="predicted"/>
<dbReference type="InterPro" id="IPR051049">
    <property type="entry name" value="Dienelactone_hydrolase-like"/>
</dbReference>
<organism evidence="2 3">
    <name type="scientific">Croceicoccus ponticola</name>
    <dbReference type="NCBI Taxonomy" id="2217664"/>
    <lineage>
        <taxon>Bacteria</taxon>
        <taxon>Pseudomonadati</taxon>
        <taxon>Pseudomonadota</taxon>
        <taxon>Alphaproteobacteria</taxon>
        <taxon>Sphingomonadales</taxon>
        <taxon>Erythrobacteraceae</taxon>
        <taxon>Croceicoccus</taxon>
    </lineage>
</organism>
<dbReference type="RefSeq" id="WP_127612475.1">
    <property type="nucleotide sequence ID" value="NZ_RXOL01000003.1"/>
</dbReference>
<evidence type="ECO:0000313" key="3">
    <source>
        <dbReference type="Proteomes" id="UP000283003"/>
    </source>
</evidence>
<dbReference type="OrthoDB" id="9787933at2"/>